<name>A0A6U9X9R9_9STRA</name>
<evidence type="ECO:0000256" key="4">
    <source>
        <dbReference type="ARBA" id="ARBA00022741"/>
    </source>
</evidence>
<dbReference type="SMART" id="SM00985">
    <property type="entry name" value="UBA_e1_C"/>
    <property type="match status" value="1"/>
</dbReference>
<comment type="pathway">
    <text evidence="1">Protein modification; protein ubiquitination.</text>
</comment>
<feature type="compositionally biased region" description="Acidic residues" evidence="8">
    <location>
        <begin position="115"/>
        <end position="125"/>
    </location>
</feature>
<evidence type="ECO:0000313" key="13">
    <source>
        <dbReference type="EMBL" id="CAE0713408.1"/>
    </source>
</evidence>
<dbReference type="GO" id="GO:0005737">
    <property type="term" value="C:cytoplasm"/>
    <property type="evidence" value="ECO:0007669"/>
    <property type="project" value="TreeGrafter"/>
</dbReference>
<keyword evidence="5" id="KW-0833">Ubl conjugation pathway</keyword>
<dbReference type="Pfam" id="PF10585">
    <property type="entry name" value="UBA_E1_SCCH"/>
    <property type="match status" value="1"/>
</dbReference>
<dbReference type="InterPro" id="IPR042302">
    <property type="entry name" value="E1_FCCH_sf"/>
</dbReference>
<dbReference type="GO" id="GO:0005634">
    <property type="term" value="C:nucleus"/>
    <property type="evidence" value="ECO:0007669"/>
    <property type="project" value="TreeGrafter"/>
</dbReference>
<dbReference type="GO" id="GO:0005524">
    <property type="term" value="F:ATP binding"/>
    <property type="evidence" value="ECO:0007669"/>
    <property type="project" value="UniProtKB-KW"/>
</dbReference>
<dbReference type="EMBL" id="HBIX01007931">
    <property type="protein sequence ID" value="CAE0713406.1"/>
    <property type="molecule type" value="Transcribed_RNA"/>
</dbReference>
<dbReference type="EMBL" id="HBIX01007933">
    <property type="protein sequence ID" value="CAE0713408.1"/>
    <property type="molecule type" value="Transcribed_RNA"/>
</dbReference>
<dbReference type="Gene3D" id="3.40.50.720">
    <property type="entry name" value="NAD(P)-binding Rossmann-like Domain"/>
    <property type="match status" value="1"/>
</dbReference>
<feature type="region of interest" description="Disordered" evidence="8">
    <location>
        <begin position="108"/>
        <end position="128"/>
    </location>
</feature>
<comment type="similarity">
    <text evidence="2">Belongs to the ubiquitin-activating E1 family.</text>
</comment>
<evidence type="ECO:0000256" key="7">
    <source>
        <dbReference type="PROSITE-ProRule" id="PRU10132"/>
    </source>
</evidence>
<dbReference type="Pfam" id="PF09358">
    <property type="entry name" value="E1_UFD"/>
    <property type="match status" value="1"/>
</dbReference>
<feature type="region of interest" description="Disordered" evidence="8">
    <location>
        <begin position="1"/>
        <end position="28"/>
    </location>
</feature>
<proteinExistence type="inferred from homology"/>
<evidence type="ECO:0000256" key="1">
    <source>
        <dbReference type="ARBA" id="ARBA00004906"/>
    </source>
</evidence>
<reference evidence="11" key="1">
    <citation type="submission" date="2021-01" db="EMBL/GenBank/DDBJ databases">
        <authorList>
            <person name="Corre E."/>
            <person name="Pelletier E."/>
            <person name="Niang G."/>
            <person name="Scheremetjew M."/>
            <person name="Finn R."/>
            <person name="Kale V."/>
            <person name="Holt S."/>
            <person name="Cochrane G."/>
            <person name="Meng A."/>
            <person name="Brown T."/>
            <person name="Cohen L."/>
        </authorList>
    </citation>
    <scope>NUCLEOTIDE SEQUENCE</scope>
    <source>
        <strain evidence="11">10249 10 AB</strain>
    </source>
</reference>
<evidence type="ECO:0000259" key="10">
    <source>
        <dbReference type="SMART" id="SM00985"/>
    </source>
</evidence>
<feature type="active site" description="Glycyl thioester intermediate" evidence="7">
    <location>
        <position position="797"/>
    </location>
</feature>
<feature type="domain" description="Ubiquitin-activating enzyme E1 C-terminal" evidence="10">
    <location>
        <begin position="1124"/>
        <end position="1286"/>
    </location>
</feature>
<dbReference type="SUPFAM" id="SSF69572">
    <property type="entry name" value="Activating enzymes of the ubiquitin-like proteins"/>
    <property type="match status" value="3"/>
</dbReference>
<dbReference type="InterPro" id="IPR042449">
    <property type="entry name" value="Ub-E1_IAD_1"/>
</dbReference>
<dbReference type="GO" id="GO:0004839">
    <property type="term" value="F:ubiquitin activating enzyme activity"/>
    <property type="evidence" value="ECO:0007669"/>
    <property type="project" value="TreeGrafter"/>
</dbReference>
<dbReference type="EMBL" id="HBIX01007934">
    <property type="protein sequence ID" value="CAE0713409.1"/>
    <property type="molecule type" value="Transcribed_RNA"/>
</dbReference>
<protein>
    <recommendedName>
        <fullName evidence="10">Ubiquitin-activating enzyme E1 C-terminal domain-containing protein</fullName>
    </recommendedName>
</protein>
<dbReference type="PROSITE" id="PS00865">
    <property type="entry name" value="UBIQUITIN_ACTIVAT_2"/>
    <property type="match status" value="1"/>
</dbReference>
<dbReference type="PANTHER" id="PTHR10953:SF4">
    <property type="entry name" value="UBIQUITIN-ACTIVATING ENZYME E1 C-TERMINAL DOMAIN-CONTAINING PROTEIN"/>
    <property type="match status" value="1"/>
</dbReference>
<dbReference type="Gene3D" id="3.40.50.12550">
    <property type="entry name" value="Ubiquitin-activating enzyme E1, inactive adenylation domain, subdomain 2"/>
    <property type="match status" value="1"/>
</dbReference>
<organism evidence="11">
    <name type="scientific">Pseudo-nitzschia australis</name>
    <dbReference type="NCBI Taxonomy" id="44445"/>
    <lineage>
        <taxon>Eukaryota</taxon>
        <taxon>Sar</taxon>
        <taxon>Stramenopiles</taxon>
        <taxon>Ochrophyta</taxon>
        <taxon>Bacillariophyta</taxon>
        <taxon>Bacillariophyceae</taxon>
        <taxon>Bacillariophycidae</taxon>
        <taxon>Bacillariales</taxon>
        <taxon>Bacillariaceae</taxon>
        <taxon>Pseudo-nitzschia</taxon>
    </lineage>
</organism>
<keyword evidence="9" id="KW-1133">Transmembrane helix</keyword>
<gene>
    <name evidence="11" type="ORF">PAUS00366_LOCUS6158</name>
    <name evidence="12" type="ORF">PAUS00366_LOCUS6159</name>
    <name evidence="13" type="ORF">PAUS00366_LOCUS6160</name>
    <name evidence="14" type="ORF">PAUS00366_LOCUS6161</name>
</gene>
<evidence type="ECO:0000256" key="8">
    <source>
        <dbReference type="SAM" id="MobiDB-lite"/>
    </source>
</evidence>
<accession>A0A6U9X9R9</accession>
<dbReference type="InterPro" id="IPR018965">
    <property type="entry name" value="Ub-activating_enz_E1_C"/>
</dbReference>
<dbReference type="Gene3D" id="3.50.50.80">
    <property type="entry name" value="Ubiquitin-activating enzyme E1, inactive adenylation domain, subdomain 1"/>
    <property type="match status" value="1"/>
</dbReference>
<dbReference type="Pfam" id="PF00899">
    <property type="entry name" value="ThiF"/>
    <property type="match status" value="1"/>
</dbReference>
<evidence type="ECO:0000256" key="6">
    <source>
        <dbReference type="ARBA" id="ARBA00022840"/>
    </source>
</evidence>
<dbReference type="InterPro" id="IPR019572">
    <property type="entry name" value="UBA_E1_SCCH"/>
</dbReference>
<keyword evidence="9" id="KW-0472">Membrane</keyword>
<feature type="compositionally biased region" description="Basic and acidic residues" evidence="8">
    <location>
        <begin position="940"/>
        <end position="949"/>
    </location>
</feature>
<dbReference type="Gene3D" id="2.40.30.180">
    <property type="entry name" value="Ubiquitin-activating enzyme E1, FCCH domain"/>
    <property type="match status" value="1"/>
</dbReference>
<evidence type="ECO:0000256" key="9">
    <source>
        <dbReference type="SAM" id="Phobius"/>
    </source>
</evidence>
<feature type="region of interest" description="Disordered" evidence="8">
    <location>
        <begin position="997"/>
        <end position="1020"/>
    </location>
</feature>
<evidence type="ECO:0000313" key="12">
    <source>
        <dbReference type="EMBL" id="CAE0713407.1"/>
    </source>
</evidence>
<dbReference type="InterPro" id="IPR035985">
    <property type="entry name" value="Ubiquitin-activating_enz"/>
</dbReference>
<dbReference type="InterPro" id="IPR033127">
    <property type="entry name" value="UBQ-activ_enz_E1_Cys_AS"/>
</dbReference>
<evidence type="ECO:0000256" key="5">
    <source>
        <dbReference type="ARBA" id="ARBA00022786"/>
    </source>
</evidence>
<feature type="region of interest" description="Disordered" evidence="8">
    <location>
        <begin position="1237"/>
        <end position="1260"/>
    </location>
</feature>
<dbReference type="Gene3D" id="1.10.10.2660">
    <property type="entry name" value="Ubiquitin-activating enzyme E1, SCCH domain"/>
    <property type="match status" value="1"/>
</dbReference>
<evidence type="ECO:0000313" key="11">
    <source>
        <dbReference type="EMBL" id="CAE0713406.1"/>
    </source>
</evidence>
<dbReference type="InterPro" id="IPR000594">
    <property type="entry name" value="ThiF_NAD_FAD-bd"/>
</dbReference>
<dbReference type="PANTHER" id="PTHR10953">
    <property type="entry name" value="UBIQUITIN-ACTIVATING ENZYME E1"/>
    <property type="match status" value="1"/>
</dbReference>
<feature type="transmembrane region" description="Helical" evidence="9">
    <location>
        <begin position="39"/>
        <end position="58"/>
    </location>
</feature>
<evidence type="ECO:0000256" key="3">
    <source>
        <dbReference type="ARBA" id="ARBA00022598"/>
    </source>
</evidence>
<keyword evidence="4" id="KW-0547">Nucleotide-binding</keyword>
<dbReference type="InterPro" id="IPR042063">
    <property type="entry name" value="Ubi_acti_E1_SCCH"/>
</dbReference>
<keyword evidence="9" id="KW-0812">Transmembrane</keyword>
<feature type="region of interest" description="Disordered" evidence="8">
    <location>
        <begin position="920"/>
        <end position="949"/>
    </location>
</feature>
<dbReference type="GO" id="GO:0006511">
    <property type="term" value="P:ubiquitin-dependent protein catabolic process"/>
    <property type="evidence" value="ECO:0007669"/>
    <property type="project" value="TreeGrafter"/>
</dbReference>
<keyword evidence="3" id="KW-0436">Ligase</keyword>
<keyword evidence="6" id="KW-0067">ATP-binding</keyword>
<dbReference type="InterPro" id="IPR045886">
    <property type="entry name" value="ThiF/MoeB/HesA"/>
</dbReference>
<evidence type="ECO:0000313" key="14">
    <source>
        <dbReference type="EMBL" id="CAE0713409.1"/>
    </source>
</evidence>
<dbReference type="EMBL" id="HBIX01007932">
    <property type="protein sequence ID" value="CAE0713407.1"/>
    <property type="molecule type" value="Transcribed_RNA"/>
</dbReference>
<sequence>MTRIQNEFLGQQQRQRQGGTKRQRCNRNGLETKPALPCFHSMALLLFTVLVATVSITVDARRLPWLGRSLVYTQHAPSLLPTKSFVSVGSNANGSYKSWHIASTLRGGGSNADNADIENEGENNNDEERYSRQVYTMGARAHGLIRSSTIYVDGPIRSGLLWESIKNLALSGVGSIVVVVGDDEQEKNKADLHYYHESNLDDLGTTYIRGAMAELEEEYSNDDALSSSSSSSSSSADLVKILVEFLRRLNPALEVTTISKQDFLSREKTNSESDNTNEGGILLCVDRPYTQQKEWNDFCRSFSSSSHMKFVSVETAGVYGRIFCDFGPKHEVHDVDGETPLVVPLDRVESMVENDQDDDRTTILIKSVEGERHDVSRDDVVVFQRSDGSIVQEIPCRVTKVETPERIRVKVIDFSSTDGSEHLVVDDDLIGKINAEAVTFSRQKQVQELCFRSLGDVVREATDMFQGLSFSDIFTPCDLDKSFDETRRKAVFGSFQALDSYVSAHGRIPRSKIDSETFLELARTACDPFATGDEDGSKVGKEWKRHCQNFLKTCPAKFVPLQAIFGAVASQECLKAVSGLYNPIQQFLLYDCDEILNIEKAIATAEDNDDESVMTGLSFILGSETVRRLQDQKVFVVGSGAIGCEILKNSAAMGLGTGKSGNIVVTDMDTIEKSNLSRQLLFRDDDIGKFKSKAAEEAVLRMNPLVKVECHTSKVGDEEDPGPFDSKFWSKGVDVILNALDNVEARLFMDGQCVANKKALVDAGTLGSKGNVQVVVPHQSESYGSSADPPEPAIPVCTLKNFPYAISHTIQWGRDLFDGLFVRRPRQANQYAQLFIDAGIEGLVDKLDEELGGEAAFEAAKELAEDLLILENKEADVDRALMKRKAIEWAITLGKELFSDVIEELLLEHPIGKLDEDGERFWSGSRKPPQPLSFSLATEGKADDDTSKQEQEINKNMIDFVRSAARLRYEAYTGFPSNSRDNVGLISINKAMEALVNAAESEKSSPDTAPASKEEDPEKSKRLAIQGLLAPLDSLSTNDSATSLWSLSSTEFEKDDESNDHITFITAASNLRAICYGIAPVDSMETRKVAGKIVPAMITTTAFVSALSCIELVKLTQGVPLNRYRNAFINLALPFFAFTSPLPAEEFPGVRGETHTLWDRISIKEGKKAAKAGGLTLRRLLKRIQKKAYAEDPDAIQISNISIGPIMIYANFLHEDDEELLNKSIWKVIEEAVQSGQEFDEEFSRDGPATDEESKDTSSISSASFLDLAVSVEDTETYEEVELPQVRVFRS</sequence>
<feature type="compositionally biased region" description="Acidic residues" evidence="8">
    <location>
        <begin position="1238"/>
        <end position="1254"/>
    </location>
</feature>
<dbReference type="UniPathway" id="UPA00143"/>
<dbReference type="GO" id="GO:0006974">
    <property type="term" value="P:DNA damage response"/>
    <property type="evidence" value="ECO:0007669"/>
    <property type="project" value="TreeGrafter"/>
</dbReference>
<evidence type="ECO:0000256" key="2">
    <source>
        <dbReference type="ARBA" id="ARBA00005673"/>
    </source>
</evidence>